<evidence type="ECO:0000313" key="4">
    <source>
        <dbReference type="Proteomes" id="UP001164959"/>
    </source>
</evidence>
<feature type="compositionally biased region" description="Low complexity" evidence="1">
    <location>
        <begin position="147"/>
        <end position="162"/>
    </location>
</feature>
<dbReference type="RefSeq" id="WP_265360775.1">
    <property type="nucleotide sequence ID" value="NZ_CP110636.1"/>
</dbReference>
<feature type="domain" description="Peptidase M16 N-terminal" evidence="2">
    <location>
        <begin position="45"/>
        <end position="131"/>
    </location>
</feature>
<reference evidence="3" key="1">
    <citation type="submission" date="2022-11" db="EMBL/GenBank/DDBJ databases">
        <title>Identification and genomic analyses of a novel endophytic actinobacterium Streptomyces endophytica sp. nov. with potential for biocontrol of Yam anthracnose.</title>
        <authorList>
            <person name="Huang X."/>
        </authorList>
    </citation>
    <scope>NUCLEOTIDE SEQUENCE</scope>
    <source>
        <strain evidence="3">HNM0140</strain>
    </source>
</reference>
<accession>A0ABY6P606</accession>
<dbReference type="Proteomes" id="UP001164959">
    <property type="component" value="Chromosome"/>
</dbReference>
<proteinExistence type="predicted"/>
<feature type="region of interest" description="Disordered" evidence="1">
    <location>
        <begin position="133"/>
        <end position="191"/>
    </location>
</feature>
<protein>
    <submittedName>
        <fullName evidence="3">Insulinase family protein</fullName>
    </submittedName>
</protein>
<evidence type="ECO:0000313" key="3">
    <source>
        <dbReference type="EMBL" id="UZJ29219.1"/>
    </source>
</evidence>
<dbReference type="SUPFAM" id="SSF63411">
    <property type="entry name" value="LuxS/MPP-like metallohydrolase"/>
    <property type="match status" value="1"/>
</dbReference>
<dbReference type="EMBL" id="CP110636">
    <property type="protein sequence ID" value="UZJ29219.1"/>
    <property type="molecule type" value="Genomic_DNA"/>
</dbReference>
<feature type="compositionally biased region" description="Low complexity" evidence="1">
    <location>
        <begin position="169"/>
        <end position="185"/>
    </location>
</feature>
<evidence type="ECO:0000259" key="2">
    <source>
        <dbReference type="Pfam" id="PF00675"/>
    </source>
</evidence>
<dbReference type="Gene3D" id="3.30.830.10">
    <property type="entry name" value="Metalloenzyme, LuxS/M16 peptidase-like"/>
    <property type="match status" value="1"/>
</dbReference>
<keyword evidence="4" id="KW-1185">Reference proteome</keyword>
<dbReference type="InterPro" id="IPR011249">
    <property type="entry name" value="Metalloenz_LuxS/M16"/>
</dbReference>
<gene>
    <name evidence="3" type="ORF">OJ254_00215</name>
</gene>
<evidence type="ECO:0000256" key="1">
    <source>
        <dbReference type="SAM" id="MobiDB-lite"/>
    </source>
</evidence>
<dbReference type="Pfam" id="PF00675">
    <property type="entry name" value="Peptidase_M16"/>
    <property type="match status" value="1"/>
</dbReference>
<organism evidence="3 4">
    <name type="scientific">Streptomyces endophytica</name>
    <dbReference type="NCBI Taxonomy" id="2991496"/>
    <lineage>
        <taxon>Bacteria</taxon>
        <taxon>Bacillati</taxon>
        <taxon>Actinomycetota</taxon>
        <taxon>Actinomycetes</taxon>
        <taxon>Kitasatosporales</taxon>
        <taxon>Streptomycetaceae</taxon>
        <taxon>Streptomyces</taxon>
    </lineage>
</organism>
<dbReference type="InterPro" id="IPR011765">
    <property type="entry name" value="Pept_M16_N"/>
</dbReference>
<name>A0ABY6P606_9ACTN</name>
<sequence length="191" mass="20542">MGLPAPERSQLPNGLTLLTSHRPGQQVVAVEIKPRRPAGRRARGLDGVATIMARALSEGTDKYDAEGFAAELERCGATLDAHADHPGVRVSLEVPASRLTRALGLLADALRAPAFPESEIERLVRNRLDEIPHELANPPGARRWRSPRSCSRPPRGSPAPVRAPRRPSRGSTPRPCAPSTTRTSGPPRPPP</sequence>